<protein>
    <submittedName>
        <fullName evidence="2">Uncharacterized protein</fullName>
    </submittedName>
</protein>
<feature type="transmembrane region" description="Helical" evidence="1">
    <location>
        <begin position="71"/>
        <end position="91"/>
    </location>
</feature>
<proteinExistence type="predicted"/>
<reference evidence="2" key="2">
    <citation type="journal article" date="2021" name="PeerJ">
        <title>Extensive microbial diversity within the chicken gut microbiome revealed by metagenomics and culture.</title>
        <authorList>
            <person name="Gilroy R."/>
            <person name="Ravi A."/>
            <person name="Getino M."/>
            <person name="Pursley I."/>
            <person name="Horton D.L."/>
            <person name="Alikhan N.F."/>
            <person name="Baker D."/>
            <person name="Gharbi K."/>
            <person name="Hall N."/>
            <person name="Watson M."/>
            <person name="Adriaenssens E.M."/>
            <person name="Foster-Nyarko E."/>
            <person name="Jarju S."/>
            <person name="Secka A."/>
            <person name="Antonio M."/>
            <person name="Oren A."/>
            <person name="Chaudhuri R.R."/>
            <person name="La Ragione R."/>
            <person name="Hildebrand F."/>
            <person name="Pallen M.J."/>
        </authorList>
    </citation>
    <scope>NUCLEOTIDE SEQUENCE</scope>
    <source>
        <strain evidence="2">CHK123-3438</strain>
    </source>
</reference>
<feature type="transmembrane region" description="Helical" evidence="1">
    <location>
        <begin position="6"/>
        <end position="25"/>
    </location>
</feature>
<evidence type="ECO:0000313" key="3">
    <source>
        <dbReference type="Proteomes" id="UP000886860"/>
    </source>
</evidence>
<keyword evidence="1" id="KW-0812">Transmembrane</keyword>
<organism evidence="2 3">
    <name type="scientific">Candidatus Caccovicinus merdipullorum</name>
    <dbReference type="NCBI Taxonomy" id="2840724"/>
    <lineage>
        <taxon>Bacteria</taxon>
        <taxon>Bacillati</taxon>
        <taxon>Bacillota</taxon>
        <taxon>Clostridia</taxon>
        <taxon>Eubacteriales</taxon>
        <taxon>Candidatus Caccovicinus</taxon>
    </lineage>
</organism>
<dbReference type="AlphaFoldDB" id="A0A9D1GGP7"/>
<accession>A0A9D1GGP7</accession>
<dbReference type="EMBL" id="DVKS01000007">
    <property type="protein sequence ID" value="HIT40538.1"/>
    <property type="molecule type" value="Genomic_DNA"/>
</dbReference>
<keyword evidence="1" id="KW-1133">Transmembrane helix</keyword>
<keyword evidence="1" id="KW-0472">Membrane</keyword>
<evidence type="ECO:0000256" key="1">
    <source>
        <dbReference type="SAM" id="Phobius"/>
    </source>
</evidence>
<sequence>MGYWVAAVWVAAAAGGAAAAGHWFGKGEKIDRGLVFFYWKLSYRRRFIRTLWLLPLLPPVIVLVQAVFQDWLFTAVISVELLGIWAAQAVVNYRKWKKKEGELQK</sequence>
<dbReference type="Proteomes" id="UP000886860">
    <property type="component" value="Unassembled WGS sequence"/>
</dbReference>
<gene>
    <name evidence="2" type="ORF">IAB60_00305</name>
</gene>
<reference evidence="2" key="1">
    <citation type="submission" date="2020-10" db="EMBL/GenBank/DDBJ databases">
        <authorList>
            <person name="Gilroy R."/>
        </authorList>
    </citation>
    <scope>NUCLEOTIDE SEQUENCE</scope>
    <source>
        <strain evidence="2">CHK123-3438</strain>
    </source>
</reference>
<evidence type="ECO:0000313" key="2">
    <source>
        <dbReference type="EMBL" id="HIT40538.1"/>
    </source>
</evidence>
<comment type="caution">
    <text evidence="2">The sequence shown here is derived from an EMBL/GenBank/DDBJ whole genome shotgun (WGS) entry which is preliminary data.</text>
</comment>
<feature type="transmembrane region" description="Helical" evidence="1">
    <location>
        <begin position="46"/>
        <end position="65"/>
    </location>
</feature>
<name>A0A9D1GGP7_9FIRM</name>